<dbReference type="Pfam" id="PF10710">
    <property type="entry name" value="DUF2512"/>
    <property type="match status" value="1"/>
</dbReference>
<proteinExistence type="predicted"/>
<dbReference type="Proteomes" id="UP001084197">
    <property type="component" value="Unassembled WGS sequence"/>
</dbReference>
<comment type="caution">
    <text evidence="2">The sequence shown here is derived from an EMBL/GenBank/DDBJ whole genome shotgun (WGS) entry which is preliminary data.</text>
</comment>
<feature type="transmembrane region" description="Helical" evidence="1">
    <location>
        <begin position="32"/>
        <end position="52"/>
    </location>
</feature>
<keyword evidence="3" id="KW-1185">Reference proteome</keyword>
<gene>
    <name evidence="2" type="ORF">OWO01_01895</name>
</gene>
<keyword evidence="1" id="KW-0812">Transmembrane</keyword>
<accession>A0A9J6R8H3</accession>
<keyword evidence="1" id="KW-0472">Membrane</keyword>
<dbReference type="RefSeq" id="WP_268778729.1">
    <property type="nucleotide sequence ID" value="NZ_JAPRAT010000002.1"/>
</dbReference>
<dbReference type="AlphaFoldDB" id="A0A9J6R8H3"/>
<protein>
    <submittedName>
        <fullName evidence="2">YndM family protein</fullName>
    </submittedName>
</protein>
<sequence>MEHIKLIAIKFVATFVLLYLVLGMVYGMAIEYILFINMVSIVSYFIGDLIILERTNNAVTTLVDFGIALAVIYLMADVLTVGGDPLIAALFSAILIGIFEAFYHRYVVNELHEQKLQAIPIRRMEYSMETSEELSDYYDEEFDDDEDDFR</sequence>
<keyword evidence="1" id="KW-1133">Transmembrane helix</keyword>
<dbReference type="InterPro" id="IPR019649">
    <property type="entry name" value="DUF2512"/>
</dbReference>
<feature type="transmembrane region" description="Helical" evidence="1">
    <location>
        <begin position="85"/>
        <end position="103"/>
    </location>
</feature>
<reference evidence="2" key="1">
    <citation type="submission" date="2022-11" db="EMBL/GenBank/DDBJ databases">
        <title>WGS of Natronobacillus azotifigens 24KS-1, an anaerobic diazotrophic haloalkaliphile from soda-rich habitats.</title>
        <authorList>
            <person name="Sorokin D.Y."/>
            <person name="Merkel A.Y."/>
        </authorList>
    </citation>
    <scope>NUCLEOTIDE SEQUENCE</scope>
    <source>
        <strain evidence="2">24KS-1</strain>
    </source>
</reference>
<dbReference type="EMBL" id="JAPRAT010000002">
    <property type="protein sequence ID" value="MCZ0701962.1"/>
    <property type="molecule type" value="Genomic_DNA"/>
</dbReference>
<evidence type="ECO:0000313" key="3">
    <source>
        <dbReference type="Proteomes" id="UP001084197"/>
    </source>
</evidence>
<feature type="transmembrane region" description="Helical" evidence="1">
    <location>
        <begin position="59"/>
        <end position="79"/>
    </location>
</feature>
<feature type="transmembrane region" description="Helical" evidence="1">
    <location>
        <begin position="7"/>
        <end position="26"/>
    </location>
</feature>
<name>A0A9J6R8H3_9BACI</name>
<evidence type="ECO:0000313" key="2">
    <source>
        <dbReference type="EMBL" id="MCZ0701962.1"/>
    </source>
</evidence>
<evidence type="ECO:0000256" key="1">
    <source>
        <dbReference type="SAM" id="Phobius"/>
    </source>
</evidence>
<organism evidence="2 3">
    <name type="scientific">Natronobacillus azotifigens</name>
    <dbReference type="NCBI Taxonomy" id="472978"/>
    <lineage>
        <taxon>Bacteria</taxon>
        <taxon>Bacillati</taxon>
        <taxon>Bacillota</taxon>
        <taxon>Bacilli</taxon>
        <taxon>Bacillales</taxon>
        <taxon>Bacillaceae</taxon>
        <taxon>Natronobacillus</taxon>
    </lineage>
</organism>